<feature type="active site" evidence="4">
    <location>
        <position position="10"/>
    </location>
</feature>
<sequence>MREIFLAGGCFWGLQKYFDQVVGIITTQVGYANGRTVNPTYEEVCCGDSNFAETVWVRYNENIIDLKGILDLFFRVIDPTVRNRQGNDFGTQYRTGIYYISAADEAEIRRYVAGLRQKYARPVVTEVEKLRNYYTAEPYHQNYLEKHPEGYCHIGKEAFQYAGTYTPLQTAR</sequence>
<accession>A0A136Q211</accession>
<reference evidence="7" key="1">
    <citation type="submission" date="2016-02" db="EMBL/GenBank/DDBJ databases">
        <authorList>
            <person name="Mitreva M."/>
            <person name="Pepin K.H."/>
            <person name="Mihindukulasuriya K.A."/>
            <person name="Fulton R."/>
            <person name="Fronick C."/>
            <person name="O'Laughlin M."/>
            <person name="Miner T."/>
            <person name="Herter B."/>
            <person name="Rosa B.A."/>
            <person name="Cordes M."/>
            <person name="Tomlinson C."/>
            <person name="Wollam A."/>
            <person name="Palsikar V.B."/>
            <person name="Mardis E.R."/>
            <person name="Wilson R.K."/>
        </authorList>
    </citation>
    <scope>NUCLEOTIDE SEQUENCE [LARGE SCALE GENOMIC DNA]</scope>
    <source>
        <strain evidence="7">DSM 22607</strain>
    </source>
</reference>
<dbReference type="InterPro" id="IPR002569">
    <property type="entry name" value="Met_Sox_Rdtase_MsrA_dom"/>
</dbReference>
<dbReference type="AlphaFoldDB" id="A0A136Q211"/>
<dbReference type="OrthoDB" id="4174719at2"/>
<dbReference type="Pfam" id="PF01625">
    <property type="entry name" value="PMSR"/>
    <property type="match status" value="1"/>
</dbReference>
<comment type="similarity">
    <text evidence="4">Belongs to the MsrA Met sulfoxide reductase family.</text>
</comment>
<keyword evidence="7" id="KW-1185">Reference proteome</keyword>
<comment type="catalytic activity">
    <reaction evidence="3 4">
        <text>[thioredoxin]-disulfide + L-methionine + H2O = L-methionine (S)-S-oxide + [thioredoxin]-dithiol</text>
        <dbReference type="Rhea" id="RHEA:19993"/>
        <dbReference type="Rhea" id="RHEA-COMP:10698"/>
        <dbReference type="Rhea" id="RHEA-COMP:10700"/>
        <dbReference type="ChEBI" id="CHEBI:15377"/>
        <dbReference type="ChEBI" id="CHEBI:29950"/>
        <dbReference type="ChEBI" id="CHEBI:50058"/>
        <dbReference type="ChEBI" id="CHEBI:57844"/>
        <dbReference type="ChEBI" id="CHEBI:58772"/>
        <dbReference type="EC" id="1.8.4.11"/>
    </reaction>
</comment>
<keyword evidence="1 4" id="KW-0560">Oxidoreductase</keyword>
<dbReference type="STRING" id="626937.HMPREF3293_02790"/>
<dbReference type="GO" id="GO:0033744">
    <property type="term" value="F:L-methionine:thioredoxin-disulfide S-oxidoreductase activity"/>
    <property type="evidence" value="ECO:0007669"/>
    <property type="project" value="RHEA"/>
</dbReference>
<comment type="catalytic activity">
    <reaction evidence="2 4">
        <text>L-methionyl-[protein] + [thioredoxin]-disulfide + H2O = L-methionyl-(S)-S-oxide-[protein] + [thioredoxin]-dithiol</text>
        <dbReference type="Rhea" id="RHEA:14217"/>
        <dbReference type="Rhea" id="RHEA-COMP:10698"/>
        <dbReference type="Rhea" id="RHEA-COMP:10700"/>
        <dbReference type="Rhea" id="RHEA-COMP:12313"/>
        <dbReference type="Rhea" id="RHEA-COMP:12315"/>
        <dbReference type="ChEBI" id="CHEBI:15377"/>
        <dbReference type="ChEBI" id="CHEBI:16044"/>
        <dbReference type="ChEBI" id="CHEBI:29950"/>
        <dbReference type="ChEBI" id="CHEBI:44120"/>
        <dbReference type="ChEBI" id="CHEBI:50058"/>
        <dbReference type="EC" id="1.8.4.11"/>
    </reaction>
</comment>
<dbReference type="Proteomes" id="UP000070366">
    <property type="component" value="Unassembled WGS sequence"/>
</dbReference>
<dbReference type="SUPFAM" id="SSF55068">
    <property type="entry name" value="Peptide methionine sulfoxide reductase"/>
    <property type="match status" value="1"/>
</dbReference>
<evidence type="ECO:0000259" key="5">
    <source>
        <dbReference type="Pfam" id="PF01625"/>
    </source>
</evidence>
<evidence type="ECO:0000256" key="1">
    <source>
        <dbReference type="ARBA" id="ARBA00023002"/>
    </source>
</evidence>
<dbReference type="InterPro" id="IPR036509">
    <property type="entry name" value="Met_Sox_Rdtase_MsrA_sf"/>
</dbReference>
<gene>
    <name evidence="4" type="primary">msrA</name>
    <name evidence="6" type="ORF">HMPREF3293_02790</name>
</gene>
<dbReference type="PANTHER" id="PTHR42799">
    <property type="entry name" value="MITOCHONDRIAL PEPTIDE METHIONINE SULFOXIDE REDUCTASE"/>
    <property type="match status" value="1"/>
</dbReference>
<comment type="caution">
    <text evidence="6">The sequence shown here is derived from an EMBL/GenBank/DDBJ whole genome shotgun (WGS) entry which is preliminary data.</text>
</comment>
<proteinExistence type="inferred from homology"/>
<dbReference type="RefSeq" id="WP_066521662.1">
    <property type="nucleotide sequence ID" value="NZ_CABMOF010000006.1"/>
</dbReference>
<protein>
    <recommendedName>
        <fullName evidence="4">Peptide methionine sulfoxide reductase MsrA</fullName>
        <shortName evidence="4">Protein-methionine-S-oxide reductase</shortName>
        <ecNumber evidence="4">1.8.4.11</ecNumber>
    </recommendedName>
    <alternativeName>
        <fullName evidence="4">Peptide-methionine (S)-S-oxide reductase</fullName>
        <shortName evidence="4">Peptide Met(O) reductase</shortName>
    </alternativeName>
</protein>
<dbReference type="EC" id="1.8.4.11" evidence="4"/>
<dbReference type="GO" id="GO:0008113">
    <property type="term" value="F:peptide-methionine (S)-S-oxide reductase activity"/>
    <property type="evidence" value="ECO:0007669"/>
    <property type="project" value="UniProtKB-UniRule"/>
</dbReference>
<name>A0A136Q211_9FIRM</name>
<evidence type="ECO:0000256" key="4">
    <source>
        <dbReference type="HAMAP-Rule" id="MF_01401"/>
    </source>
</evidence>
<evidence type="ECO:0000313" key="6">
    <source>
        <dbReference type="EMBL" id="KXK64710.1"/>
    </source>
</evidence>
<dbReference type="InterPro" id="IPR050162">
    <property type="entry name" value="MsrA_MetSO_reductase"/>
</dbReference>
<dbReference type="KEGG" id="cmiu:B1H56_08165"/>
<dbReference type="GO" id="GO:0034599">
    <property type="term" value="P:cellular response to oxidative stress"/>
    <property type="evidence" value="ECO:0007669"/>
    <property type="project" value="TreeGrafter"/>
</dbReference>
<comment type="function">
    <text evidence="4">Has an important function as a repair enzyme for proteins that have been inactivated by oxidation. Catalyzes the reversible oxidation-reduction of methionine sulfoxide in proteins to methionine.</text>
</comment>
<evidence type="ECO:0000256" key="3">
    <source>
        <dbReference type="ARBA" id="ARBA00048782"/>
    </source>
</evidence>
<dbReference type="HAMAP" id="MF_01401">
    <property type="entry name" value="MsrA"/>
    <property type="match status" value="1"/>
</dbReference>
<dbReference type="Gene3D" id="3.30.1060.10">
    <property type="entry name" value="Peptide methionine sulphoxide reductase MsrA"/>
    <property type="match status" value="1"/>
</dbReference>
<evidence type="ECO:0000256" key="2">
    <source>
        <dbReference type="ARBA" id="ARBA00047806"/>
    </source>
</evidence>
<dbReference type="NCBIfam" id="TIGR00401">
    <property type="entry name" value="msrA"/>
    <property type="match status" value="1"/>
</dbReference>
<dbReference type="GO" id="GO:0005737">
    <property type="term" value="C:cytoplasm"/>
    <property type="evidence" value="ECO:0007669"/>
    <property type="project" value="TreeGrafter"/>
</dbReference>
<organism evidence="6 7">
    <name type="scientific">Christensenella minuta</name>
    <dbReference type="NCBI Taxonomy" id="626937"/>
    <lineage>
        <taxon>Bacteria</taxon>
        <taxon>Bacillati</taxon>
        <taxon>Bacillota</taxon>
        <taxon>Clostridia</taxon>
        <taxon>Christensenellales</taxon>
        <taxon>Christensenellaceae</taxon>
        <taxon>Christensenella</taxon>
    </lineage>
</organism>
<evidence type="ECO:0000313" key="7">
    <source>
        <dbReference type="Proteomes" id="UP000070366"/>
    </source>
</evidence>
<feature type="domain" description="Peptide methionine sulphoxide reductase MsrA" evidence="5">
    <location>
        <begin position="3"/>
        <end position="153"/>
    </location>
</feature>
<dbReference type="PANTHER" id="PTHR42799:SF2">
    <property type="entry name" value="MITOCHONDRIAL PEPTIDE METHIONINE SULFOXIDE REDUCTASE"/>
    <property type="match status" value="1"/>
</dbReference>
<dbReference type="EMBL" id="LSZW01000064">
    <property type="protein sequence ID" value="KXK64710.1"/>
    <property type="molecule type" value="Genomic_DNA"/>
</dbReference>